<reference evidence="1 2" key="1">
    <citation type="submission" date="2017-05" db="EMBL/GenBank/DDBJ databases">
        <authorList>
            <person name="Varghese N."/>
            <person name="Submissions S."/>
        </authorList>
    </citation>
    <scope>NUCLEOTIDE SEQUENCE [LARGE SCALE GENOMIC DNA]</scope>
    <source>
        <strain evidence="1 2">DSM 16304</strain>
    </source>
</reference>
<evidence type="ECO:0000313" key="1">
    <source>
        <dbReference type="EMBL" id="SMO69676.1"/>
    </source>
</evidence>
<evidence type="ECO:0000313" key="2">
    <source>
        <dbReference type="Proteomes" id="UP000317315"/>
    </source>
</evidence>
<sequence>MKKELILIFILLLISKISMALEMPSATVPIFQYQREYQILERAKEIGLIKNSDLSFKPLTREQFARAIIEIYNNRAISPSLAKKFFDELYPVFKSSVNSVLKEENENYIKPVNNIYFSTFSLSGINNYKLPYSEGYSLKNGLNSRLDISSELKLSRFLIYLEPEYRLEDILRLNRGYITWKLDGLNFLFGKDNIWWGNAENGDLLFTNNVRPWLMFKVENDSYKKLPWIFKYLGEWKFSNIIAQLEKERVRSYAHIWGMRLAWKPFRNLEIAGTRAIQFGGKGRPNYHSLHDFWELFTANNENVRDTNPEAHKYDNNQLASIDITYYLNWLNKFNFQPFKGGKFYFVYGGDDALKPVGPGGLPLPTGAAHILGLSLTTGLTDLKFEYTETTDGNNGAMWYSHHMYPNGYTYHGFIIGNNIGGDSESYFFKVSKDFKFANVSFSYNYVEHGVDRKSIQEKEHIYSLKANKLLNLKNFSFLKVFSTRLYTSFIYDNIEHYDYTSNNKNVYLFSIGLNLQF</sequence>
<dbReference type="Proteomes" id="UP000317315">
    <property type="component" value="Unassembled WGS sequence"/>
</dbReference>
<dbReference type="InterPro" id="IPR038636">
    <property type="entry name" value="Wzi_sf"/>
</dbReference>
<protein>
    <submittedName>
        <fullName evidence="1">Capsule assembly protein Wzi</fullName>
    </submittedName>
</protein>
<dbReference type="InterPro" id="IPR026950">
    <property type="entry name" value="Caps_assemb_Wzi"/>
</dbReference>
<proteinExistence type="predicted"/>
<dbReference type="Gene3D" id="2.40.160.130">
    <property type="entry name" value="Capsule assembly protein Wzi"/>
    <property type="match status" value="1"/>
</dbReference>
<keyword evidence="2" id="KW-1185">Reference proteome</keyword>
<dbReference type="AlphaFoldDB" id="A0A521DDF6"/>
<accession>A0A521DDF6</accession>
<name>A0A521DDF6_9BACT</name>
<dbReference type="RefSeq" id="WP_142935950.1">
    <property type="nucleotide sequence ID" value="NZ_FXTM01000020.1"/>
</dbReference>
<dbReference type="Pfam" id="PF14052">
    <property type="entry name" value="Caps_assemb_Wzi"/>
    <property type="match status" value="1"/>
</dbReference>
<dbReference type="OrthoDB" id="101884at2"/>
<organism evidence="1 2">
    <name type="scientific">Balnearium lithotrophicum</name>
    <dbReference type="NCBI Taxonomy" id="223788"/>
    <lineage>
        <taxon>Bacteria</taxon>
        <taxon>Pseudomonadati</taxon>
        <taxon>Aquificota</taxon>
        <taxon>Aquificia</taxon>
        <taxon>Desulfurobacteriales</taxon>
        <taxon>Desulfurobacteriaceae</taxon>
        <taxon>Balnearium</taxon>
    </lineage>
</organism>
<dbReference type="EMBL" id="FXTM01000020">
    <property type="protein sequence ID" value="SMO69676.1"/>
    <property type="molecule type" value="Genomic_DNA"/>
</dbReference>
<gene>
    <name evidence="1" type="ORF">SAMN06269117_1203</name>
</gene>